<feature type="domain" description="Tripartite ATP-independent periplasmic transporters DctQ component" evidence="11">
    <location>
        <begin position="24"/>
        <end position="153"/>
    </location>
</feature>
<gene>
    <name evidence="12" type="ORF">JOD01_001206</name>
</gene>
<comment type="similarity">
    <text evidence="8">Belongs to the TRAP transporter small permease family.</text>
</comment>
<dbReference type="EMBL" id="JAFBEB010000003">
    <property type="protein sequence ID" value="MBM7589606.1"/>
    <property type="molecule type" value="Genomic_DNA"/>
</dbReference>
<evidence type="ECO:0000256" key="7">
    <source>
        <dbReference type="ARBA" id="ARBA00023136"/>
    </source>
</evidence>
<dbReference type="GO" id="GO:0022857">
    <property type="term" value="F:transmembrane transporter activity"/>
    <property type="evidence" value="ECO:0007669"/>
    <property type="project" value="TreeGrafter"/>
</dbReference>
<dbReference type="RefSeq" id="WP_204517331.1">
    <property type="nucleotide sequence ID" value="NZ_BAABIN010000038.1"/>
</dbReference>
<keyword evidence="5 10" id="KW-0812">Transmembrane</keyword>
<dbReference type="GO" id="GO:0015740">
    <property type="term" value="P:C4-dicarboxylate transport"/>
    <property type="evidence" value="ECO:0007669"/>
    <property type="project" value="TreeGrafter"/>
</dbReference>
<dbReference type="PANTHER" id="PTHR35011:SF2">
    <property type="entry name" value="2,3-DIKETO-L-GULONATE TRAP TRANSPORTER SMALL PERMEASE PROTEIN YIAM"/>
    <property type="match status" value="1"/>
</dbReference>
<feature type="transmembrane region" description="Helical" evidence="10">
    <location>
        <begin position="87"/>
        <end position="108"/>
    </location>
</feature>
<evidence type="ECO:0000256" key="2">
    <source>
        <dbReference type="ARBA" id="ARBA00022448"/>
    </source>
</evidence>
<keyword evidence="3" id="KW-1003">Cell membrane</keyword>
<dbReference type="PANTHER" id="PTHR35011">
    <property type="entry name" value="2,3-DIKETO-L-GULONATE TRAP TRANSPORTER SMALL PERMEASE PROTEIN YIAM"/>
    <property type="match status" value="1"/>
</dbReference>
<protein>
    <submittedName>
        <fullName evidence="12">TRAP-type C4-dicarboxylate transport system permease small subunit</fullName>
    </submittedName>
</protein>
<keyword evidence="4" id="KW-0997">Cell inner membrane</keyword>
<comment type="subcellular location">
    <subcellularLocation>
        <location evidence="1">Cell inner membrane</location>
        <topology evidence="1">Multi-pass membrane protein</topology>
    </subcellularLocation>
</comment>
<proteinExistence type="inferred from homology"/>
<feature type="compositionally biased region" description="Polar residues" evidence="9">
    <location>
        <begin position="160"/>
        <end position="169"/>
    </location>
</feature>
<evidence type="ECO:0000256" key="3">
    <source>
        <dbReference type="ARBA" id="ARBA00022475"/>
    </source>
</evidence>
<evidence type="ECO:0000256" key="1">
    <source>
        <dbReference type="ARBA" id="ARBA00004429"/>
    </source>
</evidence>
<evidence type="ECO:0000313" key="12">
    <source>
        <dbReference type="EMBL" id="MBM7589606.1"/>
    </source>
</evidence>
<evidence type="ECO:0000256" key="8">
    <source>
        <dbReference type="ARBA" id="ARBA00038436"/>
    </source>
</evidence>
<dbReference type="Pfam" id="PF04290">
    <property type="entry name" value="DctQ"/>
    <property type="match status" value="1"/>
</dbReference>
<sequence length="182" mass="20030">MLKKVVQYANRVLNFCIALCLSFMALLVFGNVVLRYAFNSGITWSEEMSRFLFVWLVFLGAIAALKDKMHLGMDLVTNLLPPRLKKVVYVIQNLLVLYVLWLIMTGSLKMSILNMESLAPATKLPMGFVYGIGVVTSVAMGLIVIANVIAVLRNKKTTDSAEGSRNQASDALPDQSGKVQNG</sequence>
<organism evidence="12 13">
    <name type="scientific">Brevibacillus fulvus</name>
    <dbReference type="NCBI Taxonomy" id="1125967"/>
    <lineage>
        <taxon>Bacteria</taxon>
        <taxon>Bacillati</taxon>
        <taxon>Bacillota</taxon>
        <taxon>Bacilli</taxon>
        <taxon>Bacillales</taxon>
        <taxon>Paenibacillaceae</taxon>
        <taxon>Brevibacillus</taxon>
    </lineage>
</organism>
<keyword evidence="6 10" id="KW-1133">Transmembrane helix</keyword>
<evidence type="ECO:0000313" key="13">
    <source>
        <dbReference type="Proteomes" id="UP000717624"/>
    </source>
</evidence>
<dbReference type="AlphaFoldDB" id="A0A939BUI7"/>
<keyword evidence="7 10" id="KW-0472">Membrane</keyword>
<dbReference type="GO" id="GO:0005886">
    <property type="term" value="C:plasma membrane"/>
    <property type="evidence" value="ECO:0007669"/>
    <property type="project" value="UniProtKB-SubCell"/>
</dbReference>
<evidence type="ECO:0000256" key="5">
    <source>
        <dbReference type="ARBA" id="ARBA00022692"/>
    </source>
</evidence>
<evidence type="ECO:0000256" key="4">
    <source>
        <dbReference type="ARBA" id="ARBA00022519"/>
    </source>
</evidence>
<evidence type="ECO:0000259" key="11">
    <source>
        <dbReference type="Pfam" id="PF04290"/>
    </source>
</evidence>
<dbReference type="InterPro" id="IPR007387">
    <property type="entry name" value="TRAP_DctQ"/>
</dbReference>
<accession>A0A939BUI7</accession>
<evidence type="ECO:0000256" key="10">
    <source>
        <dbReference type="SAM" id="Phobius"/>
    </source>
</evidence>
<reference evidence="12" key="1">
    <citation type="submission" date="2021-01" db="EMBL/GenBank/DDBJ databases">
        <title>Genomic Encyclopedia of Type Strains, Phase IV (KMG-IV): sequencing the most valuable type-strain genomes for metagenomic binning, comparative biology and taxonomic classification.</title>
        <authorList>
            <person name="Goeker M."/>
        </authorList>
    </citation>
    <scope>NUCLEOTIDE SEQUENCE</scope>
    <source>
        <strain evidence="12">DSM 25523</strain>
    </source>
</reference>
<evidence type="ECO:0000256" key="6">
    <source>
        <dbReference type="ARBA" id="ARBA00022989"/>
    </source>
</evidence>
<comment type="caution">
    <text evidence="12">The sequence shown here is derived from an EMBL/GenBank/DDBJ whole genome shotgun (WGS) entry which is preliminary data.</text>
</comment>
<dbReference type="Proteomes" id="UP000717624">
    <property type="component" value="Unassembled WGS sequence"/>
</dbReference>
<name>A0A939BUI7_9BACL</name>
<dbReference type="InterPro" id="IPR055348">
    <property type="entry name" value="DctQ"/>
</dbReference>
<keyword evidence="2" id="KW-0813">Transport</keyword>
<keyword evidence="13" id="KW-1185">Reference proteome</keyword>
<feature type="transmembrane region" description="Helical" evidence="10">
    <location>
        <begin position="48"/>
        <end position="66"/>
    </location>
</feature>
<feature type="transmembrane region" description="Helical" evidence="10">
    <location>
        <begin position="128"/>
        <end position="152"/>
    </location>
</feature>
<evidence type="ECO:0000256" key="9">
    <source>
        <dbReference type="SAM" id="MobiDB-lite"/>
    </source>
</evidence>
<feature type="transmembrane region" description="Helical" evidence="10">
    <location>
        <begin position="12"/>
        <end position="36"/>
    </location>
</feature>
<feature type="region of interest" description="Disordered" evidence="9">
    <location>
        <begin position="160"/>
        <end position="182"/>
    </location>
</feature>